<dbReference type="EMBL" id="BSOZ01000011">
    <property type="protein sequence ID" value="GLS03973.1"/>
    <property type="molecule type" value="Genomic_DNA"/>
</dbReference>
<evidence type="ECO:0000313" key="2">
    <source>
        <dbReference type="EMBL" id="GLS03973.1"/>
    </source>
</evidence>
<sequence>MLTDIFSFRYLKHPVWISYGEVEQRLLNQLMGIADEAIPYYSSDGKEIESNKEKWKLLHNRLARELGIDELSPRYYSYMQKNGYGTEMPVSGFWGWNHVCSKFVKAPFNPQIHSPDRFIKERISLIELVLRLRGEEITQLNANLPQAILEAQLRSKQSNRGMRIPGDPTEGMKAWNKAQNSAYSELIDEANVRFWRAGAPLTYHNGFIQVSSDEVVEKNIAKPFWDLISSAEWVNVDLDMKEALDRRDSNDKDPAIFAAKALESAIKIVSDLKGWTRGKETGASSYIDNLISKANGSFLDAWEGEMLKDYFRKVRNNLGHGPGSEPMPALSIPQTDWAIETAMSWVRTLIRRM</sequence>
<organism evidence="2 3">
    <name type="scientific">Chitiniphilus shinanonensis</name>
    <dbReference type="NCBI Taxonomy" id="553088"/>
    <lineage>
        <taxon>Bacteria</taxon>
        <taxon>Pseudomonadati</taxon>
        <taxon>Pseudomonadota</taxon>
        <taxon>Betaproteobacteria</taxon>
        <taxon>Neisseriales</taxon>
        <taxon>Chitinibacteraceae</taxon>
        <taxon>Chitiniphilus</taxon>
    </lineage>
</organism>
<evidence type="ECO:0000259" key="1">
    <source>
        <dbReference type="Pfam" id="PF18863"/>
    </source>
</evidence>
<dbReference type="RefSeq" id="WP_083930328.1">
    <property type="nucleotide sequence ID" value="NZ_BSOZ01000011.1"/>
</dbReference>
<keyword evidence="3" id="KW-1185">Reference proteome</keyword>
<dbReference type="Pfam" id="PF18863">
    <property type="entry name" value="AbiJ_NTD4"/>
    <property type="match status" value="1"/>
</dbReference>
<gene>
    <name evidence="2" type="ORF">GCM10007860_11190</name>
</gene>
<evidence type="ECO:0000313" key="3">
    <source>
        <dbReference type="Proteomes" id="UP001156836"/>
    </source>
</evidence>
<feature type="domain" description="HEPN AbiJ-N-terminal" evidence="1">
    <location>
        <begin position="4"/>
        <end position="226"/>
    </location>
</feature>
<dbReference type="Proteomes" id="UP001156836">
    <property type="component" value="Unassembled WGS sequence"/>
</dbReference>
<reference evidence="3" key="1">
    <citation type="journal article" date="2019" name="Int. J. Syst. Evol. Microbiol.">
        <title>The Global Catalogue of Microorganisms (GCM) 10K type strain sequencing project: providing services to taxonomists for standard genome sequencing and annotation.</title>
        <authorList>
            <consortium name="The Broad Institute Genomics Platform"/>
            <consortium name="The Broad Institute Genome Sequencing Center for Infectious Disease"/>
            <person name="Wu L."/>
            <person name="Ma J."/>
        </authorList>
    </citation>
    <scope>NUCLEOTIDE SEQUENCE [LARGE SCALE GENOMIC DNA]</scope>
    <source>
        <strain evidence="3">NBRC 104970</strain>
    </source>
</reference>
<comment type="caution">
    <text evidence="2">The sequence shown here is derived from an EMBL/GenBank/DDBJ whole genome shotgun (WGS) entry which is preliminary data.</text>
</comment>
<name>A0ABQ6BQQ8_9NEIS</name>
<protein>
    <recommendedName>
        <fullName evidence="1">HEPN AbiJ-N-terminal domain-containing protein</fullName>
    </recommendedName>
</protein>
<proteinExistence type="predicted"/>
<dbReference type="InterPro" id="IPR049503">
    <property type="entry name" value="AbiJ_NTD4"/>
</dbReference>
<accession>A0ABQ6BQQ8</accession>